<dbReference type="STRING" id="469378.Ccur_04180"/>
<dbReference type="PANTHER" id="PTHR34383">
    <property type="entry name" value="POLYPHOSPHATE:AMP PHOSPHOTRANSFERASE-RELATED"/>
    <property type="match status" value="1"/>
</dbReference>
<dbReference type="Gene3D" id="3.40.50.300">
    <property type="entry name" value="P-loop containing nucleotide triphosphate hydrolases"/>
    <property type="match status" value="2"/>
</dbReference>
<dbReference type="HOGENOM" id="CLU_033786_0_2_11"/>
<evidence type="ECO:0000256" key="1">
    <source>
        <dbReference type="SAM" id="MobiDB-lite"/>
    </source>
</evidence>
<organism evidence="3 4">
    <name type="scientific">Cryptobacterium curtum (strain ATCC 700683 / DSM 15641 / CCUG 43107 / 12-3)</name>
    <dbReference type="NCBI Taxonomy" id="469378"/>
    <lineage>
        <taxon>Bacteria</taxon>
        <taxon>Bacillati</taxon>
        <taxon>Actinomycetota</taxon>
        <taxon>Coriobacteriia</taxon>
        <taxon>Eggerthellales</taxon>
        <taxon>Eggerthellaceae</taxon>
        <taxon>Cryptobacterium</taxon>
    </lineage>
</organism>
<dbReference type="InterPro" id="IPR022488">
    <property type="entry name" value="PPK2-related"/>
</dbReference>
<evidence type="ECO:0000259" key="2">
    <source>
        <dbReference type="Pfam" id="PF03976"/>
    </source>
</evidence>
<dbReference type="SUPFAM" id="SSF52540">
    <property type="entry name" value="P-loop containing nucleoside triphosphate hydrolases"/>
    <property type="match status" value="2"/>
</dbReference>
<evidence type="ECO:0000313" key="4">
    <source>
        <dbReference type="Proteomes" id="UP000000954"/>
    </source>
</evidence>
<reference evidence="3 4" key="1">
    <citation type="journal article" date="2009" name="Stand. Genomic Sci.">
        <title>Complete genome sequence of Cryptobacterium curtum type strain (12-3).</title>
        <authorList>
            <person name="Mavrommatis K."/>
            <person name="Pukall R."/>
            <person name="Rohde C."/>
            <person name="Chen F."/>
            <person name="Sims D."/>
            <person name="Brettin T."/>
            <person name="Kuske C."/>
            <person name="Detter J.C."/>
            <person name="Han C."/>
            <person name="Lapidus A."/>
            <person name="Copeland A."/>
            <person name="Glavina Del Rio T."/>
            <person name="Nolan M."/>
            <person name="Lucas S."/>
            <person name="Tice H."/>
            <person name="Cheng J.F."/>
            <person name="Bruce D."/>
            <person name="Goodwin L."/>
            <person name="Pitluck S."/>
            <person name="Ovchinnikova G."/>
            <person name="Pati A."/>
            <person name="Ivanova N."/>
            <person name="Chen A."/>
            <person name="Palaniappan K."/>
            <person name="Chain P."/>
            <person name="D'haeseleer P."/>
            <person name="Goker M."/>
            <person name="Bristow J."/>
            <person name="Eisen J.A."/>
            <person name="Markowitz V."/>
            <person name="Hugenholtz P."/>
            <person name="Rohde M."/>
            <person name="Klenk H.P."/>
            <person name="Kyrpides N.C."/>
        </authorList>
    </citation>
    <scope>NUCLEOTIDE SEQUENCE [LARGE SCALE GENOMIC DNA]</scope>
    <source>
        <strain evidence="4">ATCC 700683 / DSM 15641 / 12-3</strain>
    </source>
</reference>
<dbReference type="KEGG" id="ccu:Ccur_04180"/>
<feature type="domain" description="Polyphosphate kinase-2-related" evidence="2">
    <location>
        <begin position="13"/>
        <end position="259"/>
    </location>
</feature>
<dbReference type="EMBL" id="CP001682">
    <property type="protein sequence ID" value="ACU94141.1"/>
    <property type="molecule type" value="Genomic_DNA"/>
</dbReference>
<dbReference type="AlphaFoldDB" id="C7MMK1"/>
<accession>C7MMK1</accession>
<keyword evidence="4" id="KW-1185">Reference proteome</keyword>
<gene>
    <name evidence="3" type="ordered locus">Ccur_04180</name>
</gene>
<feature type="region of interest" description="Disordered" evidence="1">
    <location>
        <begin position="281"/>
        <end position="316"/>
    </location>
</feature>
<name>C7MMK1_CRYCD</name>
<proteinExistence type="predicted"/>
<feature type="domain" description="Polyphosphate kinase-2-related" evidence="2">
    <location>
        <begin position="385"/>
        <end position="606"/>
    </location>
</feature>
<dbReference type="Pfam" id="PF03976">
    <property type="entry name" value="PPK2"/>
    <property type="match status" value="2"/>
</dbReference>
<dbReference type="RefSeq" id="WP_012802829.1">
    <property type="nucleotide sequence ID" value="NC_013170.1"/>
</dbReference>
<sequence length="609" mass="69213">MLERIDFDCIPIDRDEYKPARDELVKRLVLLQQEAHIRGIGLVVLFEGWDGAGKGGRISDLMYNLDARSTTVHVDDSQHEKDARKLHARGLSTDGYFPMMQPYWNSLGPRGNMTLYDRGWYNAAAAHLAEEITPSSKRKRIPGALTGPSPMERSLASIESFERQLVNDGYLVVKFFLHIRKKTQRKRLEGLAADPATAWRVDKQALAAIGDYDRYCKLYDKLLSRTNYDFAPWVVLNGEDKRRANLGVVRTLVDALDQAIAAADAPVGSFSVSDVSAGSTVSTGMPVDTSDPAGASENGSVSAGAPVGSTTSSNSADVLEDAHALVDSTETEEELAWDTQDVDVRQEAEAQAAKQASFAPSTSRFPISNSHPTLKGVDYHLRFDPARYKTELKAEQKRLYRLELEMYKQRVPLILMYEGQDAAGKGGNIKRIAQALDARSYTIFPSPAPTKPELAHPFLWRYWTRLPKAGHVGIYDRSWYGRVLVERVEGFARPDEWARAYDEINEFERDLVDWGAILLKFWVEIDRDEQLRRFESRAEDPARQWKITDEDWRNRAKYPQYREAVEDMFRLTSTDFAPWIILESNDKRYARIKALRIINNALEERLQRR</sequence>
<dbReference type="eggNOG" id="COG2326">
    <property type="taxonomic scope" value="Bacteria"/>
</dbReference>
<protein>
    <submittedName>
        <fullName evidence="3">Uncharacterized conserved protein</fullName>
    </submittedName>
</protein>
<evidence type="ECO:0000313" key="3">
    <source>
        <dbReference type="EMBL" id="ACU94141.1"/>
    </source>
</evidence>
<dbReference type="OrthoDB" id="9775224at2"/>
<dbReference type="InterPro" id="IPR027417">
    <property type="entry name" value="P-loop_NTPase"/>
</dbReference>
<dbReference type="Proteomes" id="UP000000954">
    <property type="component" value="Chromosome"/>
</dbReference>
<dbReference type="PANTHER" id="PTHR34383:SF3">
    <property type="entry name" value="POLYPHOSPHATE:AMP PHOSPHOTRANSFERASE"/>
    <property type="match status" value="1"/>
</dbReference>